<evidence type="ECO:0000256" key="2">
    <source>
        <dbReference type="ARBA" id="ARBA00009370"/>
    </source>
</evidence>
<reference evidence="8 9" key="1">
    <citation type="journal article" date="2015" name="Nature">
        <title>rRNA introns, odd ribosomes, and small enigmatic genomes across a large radiation of phyla.</title>
        <authorList>
            <person name="Brown C.T."/>
            <person name="Hug L.A."/>
            <person name="Thomas B.C."/>
            <person name="Sharon I."/>
            <person name="Castelle C.J."/>
            <person name="Singh A."/>
            <person name="Wilkins M.J."/>
            <person name="Williams K.H."/>
            <person name="Banfield J.F."/>
        </authorList>
    </citation>
    <scope>NUCLEOTIDE SEQUENCE [LARGE SCALE GENOMIC DNA]</scope>
</reference>
<organism evidence="8 9">
    <name type="scientific">Candidatus Uhrbacteria bacterium GW2011_GWC1_41_20</name>
    <dbReference type="NCBI Taxonomy" id="1618983"/>
    <lineage>
        <taxon>Bacteria</taxon>
        <taxon>Candidatus Uhriibacteriota</taxon>
    </lineage>
</organism>
<keyword evidence="6" id="KW-0645">Protease</keyword>
<dbReference type="Pfam" id="PF10502">
    <property type="entry name" value="Peptidase_S26"/>
    <property type="match status" value="1"/>
</dbReference>
<comment type="caution">
    <text evidence="8">The sequence shown here is derived from an EMBL/GenBank/DDBJ whole genome shotgun (WGS) entry which is preliminary data.</text>
</comment>
<keyword evidence="6" id="KW-0812">Transmembrane</keyword>
<dbReference type="InterPro" id="IPR019758">
    <property type="entry name" value="Pept_S26A_signal_pept_1_CS"/>
</dbReference>
<dbReference type="GO" id="GO:0004252">
    <property type="term" value="F:serine-type endopeptidase activity"/>
    <property type="evidence" value="ECO:0007669"/>
    <property type="project" value="InterPro"/>
</dbReference>
<name>A0A0G0XQJ1_9BACT</name>
<evidence type="ECO:0000313" key="9">
    <source>
        <dbReference type="Proteomes" id="UP000033930"/>
    </source>
</evidence>
<evidence type="ECO:0000256" key="3">
    <source>
        <dbReference type="ARBA" id="ARBA00013208"/>
    </source>
</evidence>
<keyword evidence="6" id="KW-1133">Transmembrane helix</keyword>
<evidence type="ECO:0000256" key="6">
    <source>
        <dbReference type="RuleBase" id="RU362042"/>
    </source>
</evidence>
<proteinExistence type="inferred from homology"/>
<dbReference type="InterPro" id="IPR019757">
    <property type="entry name" value="Pept_S26A_signal_pept_1_Lys-AS"/>
</dbReference>
<gene>
    <name evidence="8" type="ORF">UU50_C0010G0020</name>
</gene>
<evidence type="ECO:0000256" key="5">
    <source>
        <dbReference type="PIRSR" id="PIRSR600223-1"/>
    </source>
</evidence>
<dbReference type="AlphaFoldDB" id="A0A0G0XQJ1"/>
<dbReference type="PRINTS" id="PR00727">
    <property type="entry name" value="LEADERPTASE"/>
</dbReference>
<evidence type="ECO:0000256" key="1">
    <source>
        <dbReference type="ARBA" id="ARBA00000677"/>
    </source>
</evidence>
<comment type="subcellular location">
    <subcellularLocation>
        <location evidence="6">Membrane</location>
        <topology evidence="6">Single-pass type II membrane protein</topology>
    </subcellularLocation>
</comment>
<dbReference type="InterPro" id="IPR019533">
    <property type="entry name" value="Peptidase_S26"/>
</dbReference>
<feature type="active site" evidence="5">
    <location>
        <position position="75"/>
    </location>
</feature>
<dbReference type="EMBL" id="LCAW01000010">
    <property type="protein sequence ID" value="KKR99125.1"/>
    <property type="molecule type" value="Genomic_DNA"/>
</dbReference>
<evidence type="ECO:0000313" key="8">
    <source>
        <dbReference type="EMBL" id="KKR99125.1"/>
    </source>
</evidence>
<dbReference type="Proteomes" id="UP000033930">
    <property type="component" value="Unassembled WGS sequence"/>
</dbReference>
<dbReference type="PANTHER" id="PTHR43390">
    <property type="entry name" value="SIGNAL PEPTIDASE I"/>
    <property type="match status" value="1"/>
</dbReference>
<evidence type="ECO:0000256" key="4">
    <source>
        <dbReference type="ARBA" id="ARBA00022801"/>
    </source>
</evidence>
<keyword evidence="4 6" id="KW-0378">Hydrolase</keyword>
<feature type="domain" description="Peptidase S26" evidence="7">
    <location>
        <begin position="45"/>
        <end position="199"/>
    </location>
</feature>
<dbReference type="PATRIC" id="fig|1618983.3.peg.506"/>
<accession>A0A0G0XQJ1</accession>
<feature type="transmembrane region" description="Helical" evidence="6">
    <location>
        <begin position="32"/>
        <end position="59"/>
    </location>
</feature>
<dbReference type="EC" id="3.4.21.89" evidence="3 6"/>
<dbReference type="InterPro" id="IPR036286">
    <property type="entry name" value="LexA/Signal_pep-like_sf"/>
</dbReference>
<feature type="active site" evidence="5">
    <location>
        <position position="118"/>
    </location>
</feature>
<comment type="catalytic activity">
    <reaction evidence="1 6">
        <text>Cleavage of hydrophobic, N-terminal signal or leader sequences from secreted and periplasmic proteins.</text>
        <dbReference type="EC" id="3.4.21.89"/>
    </reaction>
</comment>
<sequence length="220" mass="25069">MKNVLLSCRYLLTLTKTHMSFSENKESAIFRIFGATLGGVVVFILEILQVVIIAAAIIIPIRYFLIQPFIVKGASMEPNFEENQYLIIDELSYRLREIERGEIIVFEPPTNVSQYYIKRVIGLPGETVEINDGKIQIYNDEFPNGVLIQEGYIDEYTYGEEYVVLGQDEYFVMGDNRDVSLDSRAIGPIPKDNIVGKVWLRGLPFDKAGFIPTPVYLLEN</sequence>
<dbReference type="NCBIfam" id="TIGR02227">
    <property type="entry name" value="sigpep_I_bact"/>
    <property type="match status" value="1"/>
</dbReference>
<dbReference type="PROSITE" id="PS00761">
    <property type="entry name" value="SPASE_I_3"/>
    <property type="match status" value="1"/>
</dbReference>
<dbReference type="Gene3D" id="2.10.109.10">
    <property type="entry name" value="Umud Fragment, subunit A"/>
    <property type="match status" value="1"/>
</dbReference>
<comment type="similarity">
    <text evidence="2 6">Belongs to the peptidase S26 family.</text>
</comment>
<dbReference type="PANTHER" id="PTHR43390:SF1">
    <property type="entry name" value="CHLOROPLAST PROCESSING PEPTIDASE"/>
    <property type="match status" value="1"/>
</dbReference>
<dbReference type="InterPro" id="IPR000223">
    <property type="entry name" value="Pept_S26A_signal_pept_1"/>
</dbReference>
<dbReference type="CDD" id="cd06530">
    <property type="entry name" value="S26_SPase_I"/>
    <property type="match status" value="1"/>
</dbReference>
<dbReference type="SUPFAM" id="SSF51306">
    <property type="entry name" value="LexA/Signal peptidase"/>
    <property type="match status" value="1"/>
</dbReference>
<protein>
    <recommendedName>
        <fullName evidence="3 6">Signal peptidase I</fullName>
        <ecNumber evidence="3 6">3.4.21.89</ecNumber>
    </recommendedName>
</protein>
<dbReference type="GO" id="GO:0016020">
    <property type="term" value="C:membrane"/>
    <property type="evidence" value="ECO:0007669"/>
    <property type="project" value="UniProtKB-SubCell"/>
</dbReference>
<dbReference type="GO" id="GO:0009003">
    <property type="term" value="F:signal peptidase activity"/>
    <property type="evidence" value="ECO:0007669"/>
    <property type="project" value="UniProtKB-EC"/>
</dbReference>
<dbReference type="PROSITE" id="PS00760">
    <property type="entry name" value="SPASE_I_2"/>
    <property type="match status" value="1"/>
</dbReference>
<evidence type="ECO:0000259" key="7">
    <source>
        <dbReference type="Pfam" id="PF10502"/>
    </source>
</evidence>
<keyword evidence="6" id="KW-0472">Membrane</keyword>
<dbReference type="GO" id="GO:0006465">
    <property type="term" value="P:signal peptide processing"/>
    <property type="evidence" value="ECO:0007669"/>
    <property type="project" value="InterPro"/>
</dbReference>